<dbReference type="GO" id="GO:0005829">
    <property type="term" value="C:cytosol"/>
    <property type="evidence" value="ECO:0007669"/>
    <property type="project" value="TreeGrafter"/>
</dbReference>
<comment type="subcellular location">
    <subcellularLocation>
        <location evidence="7">Plastid</location>
        <location evidence="7">Chloroplast</location>
    </subcellularLocation>
</comment>
<evidence type="ECO:0000256" key="6">
    <source>
        <dbReference type="ARBA" id="ARBA00023235"/>
    </source>
</evidence>
<feature type="binding site" evidence="7 10">
    <location>
        <position position="440"/>
    </location>
    <ligand>
        <name>Mn(2+)</name>
        <dbReference type="ChEBI" id="CHEBI:29035"/>
        <label>2</label>
    </ligand>
</feature>
<feature type="binding site" evidence="7 9">
    <location>
        <position position="188"/>
    </location>
    <ligand>
        <name>substrate</name>
    </ligand>
</feature>
<geneLocation type="chloroplast" evidence="13"/>
<dbReference type="Gene3D" id="3.40.720.10">
    <property type="entry name" value="Alkaline Phosphatase, subunit A"/>
    <property type="match status" value="1"/>
</dbReference>
<comment type="similarity">
    <text evidence="2 7">Belongs to the BPG-independent phosphoglycerate mutase family.</text>
</comment>
<evidence type="ECO:0000313" key="13">
    <source>
        <dbReference type="EMBL" id="SCW23134.1"/>
    </source>
</evidence>
<feature type="binding site" evidence="7 9">
    <location>
        <position position="194"/>
    </location>
    <ligand>
        <name>substrate</name>
    </ligand>
</feature>
<keyword evidence="6 7" id="KW-0413">Isomerase</keyword>
<feature type="binding site" evidence="7 10">
    <location>
        <position position="402"/>
    </location>
    <ligand>
        <name>Mn(2+)</name>
        <dbReference type="ChEBI" id="CHEBI:29035"/>
        <label>1</label>
    </ligand>
</feature>
<dbReference type="Gene3D" id="3.40.1450.10">
    <property type="entry name" value="BPG-independent phosphoglycerate mutase, domain B"/>
    <property type="match status" value="1"/>
</dbReference>
<dbReference type="InterPro" id="IPR011258">
    <property type="entry name" value="BPG-indep_PGM_N"/>
</dbReference>
<dbReference type="FunFam" id="3.40.1450.10:FF:000002">
    <property type="entry name" value="2,3-bisphosphoglycerate-independent phosphoglycerate mutase"/>
    <property type="match status" value="1"/>
</dbReference>
<dbReference type="PANTHER" id="PTHR31637">
    <property type="entry name" value="2,3-BISPHOSPHOGLYCERATE-INDEPENDENT PHOSPHOGLYCERATE MUTASE"/>
    <property type="match status" value="1"/>
</dbReference>
<feature type="domain" description="BPG-independent PGAM N-terminal" evidence="12">
    <location>
        <begin position="85"/>
        <end position="294"/>
    </location>
</feature>
<feature type="binding site" evidence="7 10">
    <location>
        <position position="65"/>
    </location>
    <ligand>
        <name>Mn(2+)</name>
        <dbReference type="ChEBI" id="CHEBI:29035"/>
        <label>2</label>
    </ligand>
</feature>
<dbReference type="InterPro" id="IPR005995">
    <property type="entry name" value="Pgm_bpd_ind"/>
</dbReference>
<reference evidence="13" key="2">
    <citation type="submission" date="2016-10" db="EMBL/GenBank/DDBJ databases">
        <authorList>
            <person name="de Groot N.N."/>
        </authorList>
    </citation>
    <scope>NUCLEOTIDE SEQUENCE</scope>
    <source>
        <strain evidence="13">J.0154</strain>
    </source>
</reference>
<dbReference type="PIRSF" id="PIRSF001492">
    <property type="entry name" value="IPGAM"/>
    <property type="match status" value="1"/>
</dbReference>
<evidence type="ECO:0000256" key="7">
    <source>
        <dbReference type="HAMAP-Rule" id="MF_01038"/>
    </source>
</evidence>
<dbReference type="Pfam" id="PF06415">
    <property type="entry name" value="iPGM_N"/>
    <property type="match status" value="1"/>
</dbReference>
<evidence type="ECO:0000259" key="11">
    <source>
        <dbReference type="Pfam" id="PF01676"/>
    </source>
</evidence>
<feature type="binding site" evidence="7 10">
    <location>
        <position position="439"/>
    </location>
    <ligand>
        <name>Mn(2+)</name>
        <dbReference type="ChEBI" id="CHEBI:29035"/>
        <label>2</label>
    </ligand>
</feature>
<dbReference type="NCBIfam" id="TIGR01307">
    <property type="entry name" value="pgm_bpd_ind"/>
    <property type="match status" value="1"/>
</dbReference>
<dbReference type="GO" id="GO:0009507">
    <property type="term" value="C:chloroplast"/>
    <property type="evidence" value="ECO:0007669"/>
    <property type="project" value="UniProtKB-SubCell"/>
</dbReference>
<comment type="catalytic activity">
    <reaction evidence="7">
        <text>(2R)-2-phosphoglycerate = (2R)-3-phosphoglycerate</text>
        <dbReference type="Rhea" id="RHEA:15901"/>
        <dbReference type="ChEBI" id="CHEBI:58272"/>
        <dbReference type="ChEBI" id="CHEBI:58289"/>
        <dbReference type="EC" id="5.4.2.12"/>
    </reaction>
</comment>
<keyword evidence="13" id="KW-0934">Plastid</keyword>
<evidence type="ECO:0000256" key="3">
    <source>
        <dbReference type="ARBA" id="ARBA00022723"/>
    </source>
</evidence>
<feature type="binding site" evidence="7 10">
    <location>
        <position position="398"/>
    </location>
    <ligand>
        <name>Mn(2+)</name>
        <dbReference type="ChEBI" id="CHEBI:29035"/>
        <label>1</label>
    </ligand>
</feature>
<sequence>MKNQITNPVVLTILDGWGLGEQNHTNAIHLAKTPVMDKLQELYPFTQLSASGLDVGLPFHQVGNSEVGHTSIGGGRIILQDLVKITKSIEDKSFYDNSNLNKLCKKIEEHQSQIHVIGLCSDGGVHSHIEHLLALMDLINNYKIDKLCIHFIADGRDTEAKCAAKFINLIQNKIKNIGIGKICSISGRYYAMDRDCRWARTEAFYKILTENQYIDHQAPVQLIQSFYNQDISDEFIIPTRIDTGSIQDNDGIILFNFRPDRMRQLCQVFCKESFKGFKTKTINNLSICSFTQYDSTLQLPVAFEPTSKINFLGEIIAKNQLKQLRIAETEKYAHVTYFLNGGIEEPFNGEDRELISSPQVATYDESPHMSASQITQSVVNALSKNIYNLIVINYANPDMVGHTGNLSRTIEAIECIDREIDKIFKAVHKVNGTLIITADHGNAEYMLDANQQVYKAHTNNLVPFILVDKQLRKKQDNQCIMTLKNHGSLTDIAPTILDLLNLKKPKEMTGTSLITPSEKENKTTIKL</sequence>
<feature type="binding site" evidence="7 9">
    <location>
        <begin position="156"/>
        <end position="157"/>
    </location>
    <ligand>
        <name>substrate</name>
    </ligand>
</feature>
<dbReference type="EC" id="5.4.2.12" evidence="7"/>
<feature type="binding site" evidence="7 9">
    <location>
        <position position="126"/>
    </location>
    <ligand>
        <name>substrate</name>
    </ligand>
</feature>
<feature type="binding site" evidence="7 9">
    <location>
        <begin position="258"/>
        <end position="261"/>
    </location>
    <ligand>
        <name>substrate</name>
    </ligand>
</feature>
<keyword evidence="5 7" id="KW-0464">Manganese</keyword>
<dbReference type="GO" id="GO:0030145">
    <property type="term" value="F:manganese ion binding"/>
    <property type="evidence" value="ECO:0007669"/>
    <property type="project" value="UniProtKB-UniRule"/>
</dbReference>
<dbReference type="GO" id="GO:0004619">
    <property type="term" value="F:phosphoglycerate mutase activity"/>
    <property type="evidence" value="ECO:0007669"/>
    <property type="project" value="UniProtKB-UniRule"/>
</dbReference>
<keyword evidence="13" id="KW-0150">Chloroplast</keyword>
<feature type="binding site" evidence="7 10">
    <location>
        <position position="457"/>
    </location>
    <ligand>
        <name>Mn(2+)</name>
        <dbReference type="ChEBI" id="CHEBI:29035"/>
        <label>1</label>
    </ligand>
</feature>
<dbReference type="GO" id="GO:0006096">
    <property type="term" value="P:glycolytic process"/>
    <property type="evidence" value="ECO:0007669"/>
    <property type="project" value="UniProtKB-UniRule"/>
</dbReference>
<evidence type="ECO:0000256" key="10">
    <source>
        <dbReference type="PIRSR" id="PIRSR001492-3"/>
    </source>
</evidence>
<dbReference type="UniPathway" id="UPA00109">
    <property type="reaction ID" value="UER00186"/>
</dbReference>
<feature type="binding site" evidence="7 9">
    <location>
        <position position="331"/>
    </location>
    <ligand>
        <name>substrate</name>
    </ligand>
</feature>
<dbReference type="GO" id="GO:0006007">
    <property type="term" value="P:glucose catabolic process"/>
    <property type="evidence" value="ECO:0007669"/>
    <property type="project" value="InterPro"/>
</dbReference>
<comment type="pathway">
    <text evidence="1 7">Carbohydrate degradation; glycolysis; pyruvate from D-glyceraldehyde 3-phosphate: step 3/5.</text>
</comment>
<dbReference type="RefSeq" id="YP_009314679.1">
    <property type="nucleotide sequence ID" value="NC_031663.1"/>
</dbReference>
<dbReference type="SUPFAM" id="SSF53649">
    <property type="entry name" value="Alkaline phosphatase-like"/>
    <property type="match status" value="1"/>
</dbReference>
<keyword evidence="3 7" id="KW-0479">Metal-binding</keyword>
<dbReference type="EMBL" id="LT622872">
    <property type="protein sequence ID" value="SCW23134.1"/>
    <property type="molecule type" value="Genomic_DNA"/>
</dbReference>
<evidence type="ECO:0000256" key="1">
    <source>
        <dbReference type="ARBA" id="ARBA00004798"/>
    </source>
</evidence>
<dbReference type="Pfam" id="PF01676">
    <property type="entry name" value="Metalloenzyme"/>
    <property type="match status" value="1"/>
</dbReference>
<reference evidence="13" key="1">
    <citation type="submission" date="2016-10" db="EMBL/GenBank/DDBJ databases">
        <title>Chloroplast genomes as a tool to resolve red algal phylogenies: a case study in the Nemaliales.</title>
        <authorList>
            <person name="Costa J.F."/>
            <person name="Lin S.M."/>
            <person name="Macaya E.C."/>
            <person name="Fernandez-Garcia C."/>
            <person name="Verbruggen H."/>
        </authorList>
    </citation>
    <scope>NUCLEOTIDE SEQUENCE</scope>
    <source>
        <strain evidence="13">J.0154</strain>
    </source>
</reference>
<feature type="binding site" evidence="7 10">
    <location>
        <position position="15"/>
    </location>
    <ligand>
        <name>Mn(2+)</name>
        <dbReference type="ChEBI" id="CHEBI:29035"/>
        <label>2</label>
    </ligand>
</feature>
<feature type="active site" description="Phosphoserine intermediate" evidence="7 8">
    <location>
        <position position="65"/>
    </location>
</feature>
<dbReference type="GeneID" id="29999739"/>
<dbReference type="HAMAP" id="MF_01038">
    <property type="entry name" value="GpmI"/>
    <property type="match status" value="1"/>
</dbReference>
<evidence type="ECO:0000256" key="8">
    <source>
        <dbReference type="PIRSR" id="PIRSR001492-1"/>
    </source>
</evidence>
<evidence type="ECO:0000256" key="4">
    <source>
        <dbReference type="ARBA" id="ARBA00023152"/>
    </source>
</evidence>
<evidence type="ECO:0000259" key="12">
    <source>
        <dbReference type="Pfam" id="PF06415"/>
    </source>
</evidence>
<keyword evidence="4 7" id="KW-0324">Glycolysis</keyword>
<feature type="domain" description="Metalloenzyme" evidence="11">
    <location>
        <begin position="8"/>
        <end position="504"/>
    </location>
</feature>
<organism evidence="13">
    <name type="scientific">Neoizziella asiatica</name>
    <dbReference type="NCBI Taxonomy" id="1077397"/>
    <lineage>
        <taxon>Eukaryota</taxon>
        <taxon>Rhodophyta</taxon>
        <taxon>Florideophyceae</taxon>
        <taxon>Nemaliophycidae</taxon>
        <taxon>Nemaliales</taxon>
        <taxon>Liagoraceae</taxon>
        <taxon>Neoizziella</taxon>
    </lineage>
</organism>
<dbReference type="InterPro" id="IPR017850">
    <property type="entry name" value="Alkaline_phosphatase_core_sf"/>
</dbReference>
<dbReference type="PANTHER" id="PTHR31637:SF0">
    <property type="entry name" value="2,3-BISPHOSPHOGLYCERATE-INDEPENDENT PHOSPHOGLYCERATE MUTASE"/>
    <property type="match status" value="1"/>
</dbReference>
<dbReference type="InterPro" id="IPR036646">
    <property type="entry name" value="PGAM_B_sf"/>
</dbReference>
<comment type="function">
    <text evidence="7">Catalyzes the interconversion of 2-phosphoglycerate and 3-phosphoglycerate.</text>
</comment>
<dbReference type="InterPro" id="IPR006124">
    <property type="entry name" value="Metalloenzyme"/>
</dbReference>
<dbReference type="CDD" id="cd16010">
    <property type="entry name" value="iPGM"/>
    <property type="match status" value="1"/>
</dbReference>
<evidence type="ECO:0000256" key="2">
    <source>
        <dbReference type="ARBA" id="ARBA00008819"/>
    </source>
</evidence>
<name>A0A1G4NWX8_9FLOR</name>
<proteinExistence type="inferred from homology"/>
<dbReference type="AlphaFoldDB" id="A0A1G4NWX8"/>
<dbReference type="SUPFAM" id="SSF64158">
    <property type="entry name" value="2,3-Bisphosphoglycerate-independent phosphoglycerate mutase, substrate-binding domain"/>
    <property type="match status" value="1"/>
</dbReference>
<accession>A0A1G4NWX8</accession>
<gene>
    <name evidence="13" type="primary">pgmA</name>
    <name evidence="7" type="synonym">gpmI</name>
    <name evidence="13" type="ORF">J0154_62</name>
</gene>
<protein>
    <recommendedName>
        <fullName evidence="7">2,3-bisphosphoglycerate-independent phosphoglycerate mutase</fullName>
        <shortName evidence="7">BPG-independent PGAM</shortName>
        <shortName evidence="7">Phosphoglyceromutase</shortName>
        <shortName evidence="7">iPGM</shortName>
        <ecNumber evidence="7">5.4.2.12</ecNumber>
    </recommendedName>
</protein>
<evidence type="ECO:0000256" key="9">
    <source>
        <dbReference type="PIRSR" id="PIRSR001492-2"/>
    </source>
</evidence>
<evidence type="ECO:0000256" key="5">
    <source>
        <dbReference type="ARBA" id="ARBA00023211"/>
    </source>
</evidence>
<comment type="cofactor">
    <cofactor evidence="7">
        <name>Mn(2+)</name>
        <dbReference type="ChEBI" id="CHEBI:29035"/>
    </cofactor>
    <text evidence="7">Binds 2 manganese ions per subunit.</text>
</comment>